<dbReference type="GO" id="GO:0043495">
    <property type="term" value="F:protein-membrane adaptor activity"/>
    <property type="evidence" value="ECO:0007669"/>
    <property type="project" value="InterPro"/>
</dbReference>
<dbReference type="InterPro" id="IPR000225">
    <property type="entry name" value="Armadillo"/>
</dbReference>
<evidence type="ECO:0000256" key="9">
    <source>
        <dbReference type="SAM" id="MobiDB-lite"/>
    </source>
</evidence>
<accession>A0A1Y1ICB7</accession>
<gene>
    <name evidence="10" type="ORF">KFL_003650030</name>
</gene>
<evidence type="ECO:0000313" key="11">
    <source>
        <dbReference type="Proteomes" id="UP000054558"/>
    </source>
</evidence>
<dbReference type="STRING" id="105231.A0A1Y1ICB7"/>
<dbReference type="InterPro" id="IPR045156">
    <property type="entry name" value="Vac8"/>
</dbReference>
<keyword evidence="5" id="KW-0472">Membrane</keyword>
<organism evidence="10 11">
    <name type="scientific">Klebsormidium nitens</name>
    <name type="common">Green alga</name>
    <name type="synonym">Ulothrix nitens</name>
    <dbReference type="NCBI Taxonomy" id="105231"/>
    <lineage>
        <taxon>Eukaryota</taxon>
        <taxon>Viridiplantae</taxon>
        <taxon>Streptophyta</taxon>
        <taxon>Klebsormidiophyceae</taxon>
        <taxon>Klebsormidiales</taxon>
        <taxon>Klebsormidiaceae</taxon>
        <taxon>Klebsormidium</taxon>
    </lineage>
</organism>
<evidence type="ECO:0000256" key="7">
    <source>
        <dbReference type="ARBA" id="ARBA00026209"/>
    </source>
</evidence>
<protein>
    <recommendedName>
        <fullName evidence="7">Vacuolar protein 8</fullName>
    </recommendedName>
</protein>
<evidence type="ECO:0000256" key="4">
    <source>
        <dbReference type="ARBA" id="ARBA00022737"/>
    </source>
</evidence>
<keyword evidence="6" id="KW-0449">Lipoprotein</keyword>
<dbReference type="PROSITE" id="PS50176">
    <property type="entry name" value="ARM_REPEAT"/>
    <property type="match status" value="1"/>
</dbReference>
<dbReference type="GO" id="GO:0071562">
    <property type="term" value="P:nucleus-vacuole junction assembly"/>
    <property type="evidence" value="ECO:0007669"/>
    <property type="project" value="InterPro"/>
</dbReference>
<dbReference type="PANTHER" id="PTHR47249:SF1">
    <property type="entry name" value="VACUOLAR PROTEIN 8"/>
    <property type="match status" value="1"/>
</dbReference>
<reference evidence="10 11" key="1">
    <citation type="journal article" date="2014" name="Nat. Commun.">
        <title>Klebsormidium flaccidum genome reveals primary factors for plant terrestrial adaptation.</title>
        <authorList>
            <person name="Hori K."/>
            <person name="Maruyama F."/>
            <person name="Fujisawa T."/>
            <person name="Togashi T."/>
            <person name="Yamamoto N."/>
            <person name="Seo M."/>
            <person name="Sato S."/>
            <person name="Yamada T."/>
            <person name="Mori H."/>
            <person name="Tajima N."/>
            <person name="Moriyama T."/>
            <person name="Ikeuchi M."/>
            <person name="Watanabe M."/>
            <person name="Wada H."/>
            <person name="Kobayashi K."/>
            <person name="Saito M."/>
            <person name="Masuda T."/>
            <person name="Sasaki-Sekimoto Y."/>
            <person name="Mashiguchi K."/>
            <person name="Awai K."/>
            <person name="Shimojima M."/>
            <person name="Masuda S."/>
            <person name="Iwai M."/>
            <person name="Nobusawa T."/>
            <person name="Narise T."/>
            <person name="Kondo S."/>
            <person name="Saito H."/>
            <person name="Sato R."/>
            <person name="Murakawa M."/>
            <person name="Ihara Y."/>
            <person name="Oshima-Yamada Y."/>
            <person name="Ohtaka K."/>
            <person name="Satoh M."/>
            <person name="Sonobe K."/>
            <person name="Ishii M."/>
            <person name="Ohtani R."/>
            <person name="Kanamori-Sato M."/>
            <person name="Honoki R."/>
            <person name="Miyazaki D."/>
            <person name="Mochizuki H."/>
            <person name="Umetsu J."/>
            <person name="Higashi K."/>
            <person name="Shibata D."/>
            <person name="Kamiya Y."/>
            <person name="Sato N."/>
            <person name="Nakamura Y."/>
            <person name="Tabata S."/>
            <person name="Ida S."/>
            <person name="Kurokawa K."/>
            <person name="Ohta H."/>
        </authorList>
    </citation>
    <scope>NUCLEOTIDE SEQUENCE [LARGE SCALE GENOMIC DNA]</scope>
    <source>
        <strain evidence="10 11">NIES-2285</strain>
    </source>
</reference>
<comment type="similarity">
    <text evidence="2">Belongs to the beta-catenin family.</text>
</comment>
<dbReference type="SMART" id="SM00185">
    <property type="entry name" value="ARM"/>
    <property type="match status" value="5"/>
</dbReference>
<dbReference type="GO" id="GO:0005774">
    <property type="term" value="C:vacuolar membrane"/>
    <property type="evidence" value="ECO:0007669"/>
    <property type="project" value="UniProtKB-SubCell"/>
</dbReference>
<evidence type="ECO:0000256" key="5">
    <source>
        <dbReference type="ARBA" id="ARBA00023136"/>
    </source>
</evidence>
<keyword evidence="11" id="KW-1185">Reference proteome</keyword>
<dbReference type="OrthoDB" id="7537227at2759"/>
<evidence type="ECO:0000256" key="3">
    <source>
        <dbReference type="ARBA" id="ARBA00022554"/>
    </source>
</evidence>
<proteinExistence type="inferred from homology"/>
<dbReference type="InterPro" id="IPR016024">
    <property type="entry name" value="ARM-type_fold"/>
</dbReference>
<dbReference type="Pfam" id="PF00514">
    <property type="entry name" value="Arm"/>
    <property type="match status" value="1"/>
</dbReference>
<feature type="region of interest" description="Disordered" evidence="9">
    <location>
        <begin position="1"/>
        <end position="35"/>
    </location>
</feature>
<dbReference type="PANTHER" id="PTHR47249">
    <property type="entry name" value="VACUOLAR PROTEIN 8"/>
    <property type="match status" value="1"/>
</dbReference>
<evidence type="ECO:0000256" key="2">
    <source>
        <dbReference type="ARBA" id="ARBA00005462"/>
    </source>
</evidence>
<feature type="repeat" description="ARM" evidence="8">
    <location>
        <begin position="447"/>
        <end position="475"/>
    </location>
</feature>
<dbReference type="SUPFAM" id="SSF48371">
    <property type="entry name" value="ARM repeat"/>
    <property type="match status" value="1"/>
</dbReference>
<evidence type="ECO:0000256" key="8">
    <source>
        <dbReference type="PROSITE-ProRule" id="PRU00259"/>
    </source>
</evidence>
<dbReference type="AlphaFoldDB" id="A0A1Y1ICB7"/>
<evidence type="ECO:0000313" key="10">
    <source>
        <dbReference type="EMBL" id="GAQ87612.1"/>
    </source>
</evidence>
<keyword evidence="3" id="KW-0926">Vacuole</keyword>
<keyword evidence="4" id="KW-0677">Repeat</keyword>
<dbReference type="Proteomes" id="UP000054558">
    <property type="component" value="Unassembled WGS sequence"/>
</dbReference>
<dbReference type="InterPro" id="IPR011989">
    <property type="entry name" value="ARM-like"/>
</dbReference>
<name>A0A1Y1ICB7_KLENI</name>
<evidence type="ECO:0000256" key="6">
    <source>
        <dbReference type="ARBA" id="ARBA00023288"/>
    </source>
</evidence>
<dbReference type="Gene3D" id="1.25.10.10">
    <property type="entry name" value="Leucine-rich Repeat Variant"/>
    <property type="match status" value="2"/>
</dbReference>
<evidence type="ECO:0000256" key="1">
    <source>
        <dbReference type="ARBA" id="ARBA00004592"/>
    </source>
</evidence>
<comment type="subcellular location">
    <subcellularLocation>
        <location evidence="1">Vacuole membrane</location>
        <topology evidence="1">Lipid-anchor</topology>
    </subcellularLocation>
</comment>
<dbReference type="EMBL" id="DF237314">
    <property type="protein sequence ID" value="GAQ87612.1"/>
    <property type="molecule type" value="Genomic_DNA"/>
</dbReference>
<sequence>MRAQAGSGDPHSTVEWRQSRFSSSGEQPDSRAKAPDQENCFDRLCDALLGSIFERALWKPCLLQHQARDRVRLEAVCKRFQEVVRVTGCLEWDLDNGPQTEQNFVRYALGSRCKGLLRKVVLKAERPLALMGVLQAVLPHLVNTLQEFYLVLDFSEEDAQSIDWGRILVMLQECKHLVALHIFLWESGWHRPAVVLDSSKLPKPFLKLRDLSLFGFAAPSTGIQSFFQSFPSLENVELHQLEGHDYVQSSSSSLKSAVLWGRMIYGLDGLVVPRSLRVVAGLLDSESSGVREKALEMLADLSHDGKPEKPVNEAIANAPGCLQKLVNLLGVQREYEQKEALMILDNLAEHWHNRMAIVTCPGSLQQLLSLFKSNCEDTRGTAASALGSLAQHPEACVVAIQLVPAILQGLVDLLDDEDRAMQSIALQALVHFANDYDNSAFIVALSGGLAKLVSLLQSGSAELATGAADCLQRLAKYDTAEAVARAPGCLEGLVNLLGSSSTHTREKAAWALTTLAELDESAQRIPLVPGFWHKLVECLDPSIGDDATWSEYLQEDAVSLLANVGSEIGVMEAIASIPGSLHVIVNVLDSWMVPSVRSAVWILLEMVRGDMQTRKALAELPGVLQKLEGIVDYEDFEDVHVEAAELLEMLR</sequence>